<sequence length="8" mass="966">MCCWYCTG</sequence>
<dbReference type="EMBL" id="GBRH01226371">
    <property type="protein sequence ID" value="JAD71524.1"/>
    <property type="molecule type" value="Transcribed_RNA"/>
</dbReference>
<proteinExistence type="predicted"/>
<reference evidence="1" key="1">
    <citation type="submission" date="2014-09" db="EMBL/GenBank/DDBJ databases">
        <authorList>
            <person name="Magalhaes I.L.F."/>
            <person name="Oliveira U."/>
            <person name="Santos F.R."/>
            <person name="Vidigal T.H.D.A."/>
            <person name="Brescovit A.D."/>
            <person name="Santos A.J."/>
        </authorList>
    </citation>
    <scope>NUCLEOTIDE SEQUENCE</scope>
    <source>
        <tissue evidence="1">Shoot tissue taken approximately 20 cm above the soil surface</tissue>
    </source>
</reference>
<protein>
    <submittedName>
        <fullName evidence="1">Uncharacterized protein</fullName>
    </submittedName>
</protein>
<accession>A0A0A9C5E4</accession>
<reference evidence="1" key="2">
    <citation type="journal article" date="2015" name="Data Brief">
        <title>Shoot transcriptome of the giant reed, Arundo donax.</title>
        <authorList>
            <person name="Barrero R.A."/>
            <person name="Guerrero F.D."/>
            <person name="Moolhuijzen P."/>
            <person name="Goolsby J.A."/>
            <person name="Tidwell J."/>
            <person name="Bellgard S.E."/>
            <person name="Bellgard M.I."/>
        </authorList>
    </citation>
    <scope>NUCLEOTIDE SEQUENCE</scope>
    <source>
        <tissue evidence="1">Shoot tissue taken approximately 20 cm above the soil surface</tissue>
    </source>
</reference>
<evidence type="ECO:0000313" key="1">
    <source>
        <dbReference type="EMBL" id="JAD71524.1"/>
    </source>
</evidence>
<name>A0A0A9C5E4_ARUDO</name>
<organism evidence="1">
    <name type="scientific">Arundo donax</name>
    <name type="common">Giant reed</name>
    <name type="synonym">Donax arundinaceus</name>
    <dbReference type="NCBI Taxonomy" id="35708"/>
    <lineage>
        <taxon>Eukaryota</taxon>
        <taxon>Viridiplantae</taxon>
        <taxon>Streptophyta</taxon>
        <taxon>Embryophyta</taxon>
        <taxon>Tracheophyta</taxon>
        <taxon>Spermatophyta</taxon>
        <taxon>Magnoliopsida</taxon>
        <taxon>Liliopsida</taxon>
        <taxon>Poales</taxon>
        <taxon>Poaceae</taxon>
        <taxon>PACMAD clade</taxon>
        <taxon>Arundinoideae</taxon>
        <taxon>Arundineae</taxon>
        <taxon>Arundo</taxon>
    </lineage>
</organism>